<dbReference type="OrthoDB" id="66828at2"/>
<comment type="caution">
    <text evidence="1">The sequence shown here is derived from an EMBL/GenBank/DDBJ whole genome shotgun (WGS) entry which is preliminary data.</text>
</comment>
<keyword evidence="2" id="KW-1185">Reference proteome</keyword>
<protein>
    <submittedName>
        <fullName evidence="1">Uncharacterized protein</fullName>
    </submittedName>
</protein>
<dbReference type="Gene3D" id="3.90.70.190">
    <property type="entry name" value="Domain of unknown function (DUF5086)"/>
    <property type="match status" value="1"/>
</dbReference>
<sequence>MIRFLVLIIASLFLSHCKDNSEANKYRVGQEWKYKTRTGEEKSTLKILKIEEYPQTGKVIHISVSGLKMKNPKSSEGFANELSHIPISEEALNKSIIKLHNENGKMPDSLEMDGYSYWKKEFDKGEAGIFKVPVSEIVGVMEDHIISGNYTQ</sequence>
<evidence type="ECO:0000313" key="1">
    <source>
        <dbReference type="EMBL" id="KFF08726.1"/>
    </source>
</evidence>
<name>A0A085ZWB2_9FLAO</name>
<dbReference type="EMBL" id="JPRO01000002">
    <property type="protein sequence ID" value="KFF08726.1"/>
    <property type="molecule type" value="Genomic_DNA"/>
</dbReference>
<gene>
    <name evidence="1" type="ORF">IX38_04650</name>
</gene>
<dbReference type="InterPro" id="IPR044935">
    <property type="entry name" value="DUF5086_sf"/>
</dbReference>
<dbReference type="eggNOG" id="ENOG5032SJ9">
    <property type="taxonomic scope" value="Bacteria"/>
</dbReference>
<reference evidence="1 2" key="1">
    <citation type="submission" date="2014-07" db="EMBL/GenBank/DDBJ databases">
        <title>Genome of Chryseobacterium luteum DSM 18605.</title>
        <authorList>
            <person name="Stropko S.J."/>
            <person name="Pipes S.E."/>
            <person name="Newman J.D."/>
        </authorList>
    </citation>
    <scope>NUCLEOTIDE SEQUENCE [LARGE SCALE GENOMIC DNA]</scope>
    <source>
        <strain evidence="1 2">DSM 18605</strain>
    </source>
</reference>
<dbReference type="AlphaFoldDB" id="A0A085ZWB2"/>
<dbReference type="Proteomes" id="UP000028703">
    <property type="component" value="Unassembled WGS sequence"/>
</dbReference>
<dbReference type="STRING" id="421531.IX38_04650"/>
<organism evidence="1 2">
    <name type="scientific">Chryseobacterium luteum</name>
    <dbReference type="NCBI Taxonomy" id="421531"/>
    <lineage>
        <taxon>Bacteria</taxon>
        <taxon>Pseudomonadati</taxon>
        <taxon>Bacteroidota</taxon>
        <taxon>Flavobacteriia</taxon>
        <taxon>Flavobacteriales</taxon>
        <taxon>Weeksellaceae</taxon>
        <taxon>Chryseobacterium group</taxon>
        <taxon>Chryseobacterium</taxon>
    </lineage>
</organism>
<accession>A0A085ZWB2</accession>
<evidence type="ECO:0000313" key="2">
    <source>
        <dbReference type="Proteomes" id="UP000028703"/>
    </source>
</evidence>
<proteinExistence type="predicted"/>